<dbReference type="eggNOG" id="COG0633">
    <property type="taxonomic scope" value="Bacteria"/>
</dbReference>
<name>I4ALC8_BERLS</name>
<evidence type="ECO:0000313" key="3">
    <source>
        <dbReference type="Proteomes" id="UP000006054"/>
    </source>
</evidence>
<dbReference type="HOGENOM" id="CLU_082632_5_2_10"/>
<sequence>MPKIIIQNMNALEFSADTQKSLLQNILDEQIDWLHSCGGKGKCTTCKMIIKEGSENLTPKGSVEKNFFALERLKENERLACQCSLKNNVEEDAKLVICVANSNKFPHIEYSEC</sequence>
<proteinExistence type="predicted"/>
<feature type="domain" description="2Fe-2S ferredoxin-type" evidence="1">
    <location>
        <begin position="2"/>
        <end position="103"/>
    </location>
</feature>
<keyword evidence="3" id="KW-1185">Reference proteome</keyword>
<dbReference type="PROSITE" id="PS51085">
    <property type="entry name" value="2FE2S_FER_2"/>
    <property type="match status" value="1"/>
</dbReference>
<dbReference type="AlphaFoldDB" id="I4ALC8"/>
<dbReference type="CDD" id="cd00207">
    <property type="entry name" value="fer2"/>
    <property type="match status" value="1"/>
</dbReference>
<dbReference type="STRING" id="880071.Fleli_2395"/>
<protein>
    <submittedName>
        <fullName evidence="2">Ferredoxin</fullName>
    </submittedName>
</protein>
<dbReference type="KEGG" id="fli:Fleli_2395"/>
<reference evidence="3" key="1">
    <citation type="submission" date="2012-06" db="EMBL/GenBank/DDBJ databases">
        <title>The complete genome of Flexibacter litoralis DSM 6794.</title>
        <authorList>
            <person name="Lucas S."/>
            <person name="Copeland A."/>
            <person name="Lapidus A."/>
            <person name="Glavina del Rio T."/>
            <person name="Dalin E."/>
            <person name="Tice H."/>
            <person name="Bruce D."/>
            <person name="Goodwin L."/>
            <person name="Pitluck S."/>
            <person name="Peters L."/>
            <person name="Ovchinnikova G."/>
            <person name="Lu M."/>
            <person name="Kyrpides N."/>
            <person name="Mavromatis K."/>
            <person name="Ivanova N."/>
            <person name="Brettin T."/>
            <person name="Detter J.C."/>
            <person name="Han C."/>
            <person name="Larimer F."/>
            <person name="Land M."/>
            <person name="Hauser L."/>
            <person name="Markowitz V."/>
            <person name="Cheng J.-F."/>
            <person name="Hugenholtz P."/>
            <person name="Woyke T."/>
            <person name="Wu D."/>
            <person name="Spring S."/>
            <person name="Lang E."/>
            <person name="Kopitz M."/>
            <person name="Brambilla E."/>
            <person name="Klenk H.-P."/>
            <person name="Eisen J.A."/>
        </authorList>
    </citation>
    <scope>NUCLEOTIDE SEQUENCE [LARGE SCALE GENOMIC DNA]</scope>
    <source>
        <strain evidence="3">ATCC 23117 / DSM 6794 / NBRC 15988 / NCIMB 1366 / Sio-4</strain>
    </source>
</reference>
<dbReference type="GO" id="GO:0051536">
    <property type="term" value="F:iron-sulfur cluster binding"/>
    <property type="evidence" value="ECO:0007669"/>
    <property type="project" value="InterPro"/>
</dbReference>
<dbReference type="InterPro" id="IPR001041">
    <property type="entry name" value="2Fe-2S_ferredoxin-type"/>
</dbReference>
<dbReference type="EMBL" id="CP003345">
    <property type="protein sequence ID" value="AFM04763.1"/>
    <property type="molecule type" value="Genomic_DNA"/>
</dbReference>
<dbReference type="Gene3D" id="3.10.20.30">
    <property type="match status" value="1"/>
</dbReference>
<gene>
    <name evidence="2" type="ordered locus">Fleli_2395</name>
</gene>
<dbReference type="InterPro" id="IPR012675">
    <property type="entry name" value="Beta-grasp_dom_sf"/>
</dbReference>
<evidence type="ECO:0000259" key="1">
    <source>
        <dbReference type="PROSITE" id="PS51085"/>
    </source>
</evidence>
<dbReference type="RefSeq" id="WP_014798200.1">
    <property type="nucleotide sequence ID" value="NC_018018.1"/>
</dbReference>
<dbReference type="OrthoDB" id="9799640at2"/>
<dbReference type="Proteomes" id="UP000006054">
    <property type="component" value="Chromosome"/>
</dbReference>
<dbReference type="InterPro" id="IPR036010">
    <property type="entry name" value="2Fe-2S_ferredoxin-like_sf"/>
</dbReference>
<organism evidence="2 3">
    <name type="scientific">Bernardetia litoralis (strain ATCC 23117 / DSM 6794 / NBRC 15988 / NCIMB 1366 / Fx l1 / Sio-4)</name>
    <name type="common">Flexibacter litoralis</name>
    <dbReference type="NCBI Taxonomy" id="880071"/>
    <lineage>
        <taxon>Bacteria</taxon>
        <taxon>Pseudomonadati</taxon>
        <taxon>Bacteroidota</taxon>
        <taxon>Cytophagia</taxon>
        <taxon>Cytophagales</taxon>
        <taxon>Bernardetiaceae</taxon>
        <taxon>Bernardetia</taxon>
    </lineage>
</organism>
<dbReference type="Pfam" id="PF00111">
    <property type="entry name" value="Fer2"/>
    <property type="match status" value="1"/>
</dbReference>
<accession>I4ALC8</accession>
<dbReference type="SUPFAM" id="SSF54292">
    <property type="entry name" value="2Fe-2S ferredoxin-like"/>
    <property type="match status" value="1"/>
</dbReference>
<evidence type="ECO:0000313" key="2">
    <source>
        <dbReference type="EMBL" id="AFM04763.1"/>
    </source>
</evidence>